<feature type="transmembrane region" description="Helical" evidence="1">
    <location>
        <begin position="12"/>
        <end position="30"/>
    </location>
</feature>
<accession>A0A212R3R0</accession>
<dbReference type="Proteomes" id="UP000197025">
    <property type="component" value="Unassembled WGS sequence"/>
</dbReference>
<name>A0A212R3R0_9CHLR</name>
<keyword evidence="1" id="KW-0472">Membrane</keyword>
<evidence type="ECO:0000313" key="2">
    <source>
        <dbReference type="EMBL" id="SNB66637.1"/>
    </source>
</evidence>
<reference evidence="3" key="1">
    <citation type="submission" date="2017-06" db="EMBL/GenBank/DDBJ databases">
        <authorList>
            <person name="Varghese N."/>
            <person name="Submissions S."/>
        </authorList>
    </citation>
    <scope>NUCLEOTIDE SEQUENCE [LARGE SCALE GENOMIC DNA]</scope>
    <source>
        <strain evidence="3">JAD2</strain>
    </source>
</reference>
<keyword evidence="1" id="KW-1133">Transmembrane helix</keyword>
<keyword evidence="1" id="KW-0812">Transmembrane</keyword>
<gene>
    <name evidence="2" type="ORF">SAMN02746019_00001670</name>
</gene>
<dbReference type="RefSeq" id="WP_088571414.1">
    <property type="nucleotide sequence ID" value="NZ_FYEK01000028.1"/>
</dbReference>
<sequence length="69" mass="7613">MGMTGFRLASGTILMILGALIIGRSLWAVLERGMGWSALMLPILVGGLMIGMGAQRWRIWWAKRKGQIL</sequence>
<keyword evidence="3" id="KW-1185">Reference proteome</keyword>
<organism evidence="2 3">
    <name type="scientific">Thermoflexus hugenholtzii JAD2</name>
    <dbReference type="NCBI Taxonomy" id="877466"/>
    <lineage>
        <taxon>Bacteria</taxon>
        <taxon>Bacillati</taxon>
        <taxon>Chloroflexota</taxon>
        <taxon>Thermoflexia</taxon>
        <taxon>Thermoflexales</taxon>
        <taxon>Thermoflexaceae</taxon>
        <taxon>Thermoflexus</taxon>
    </lineage>
</organism>
<proteinExistence type="predicted"/>
<dbReference type="AlphaFoldDB" id="A0A212R3R0"/>
<evidence type="ECO:0000256" key="1">
    <source>
        <dbReference type="SAM" id="Phobius"/>
    </source>
</evidence>
<dbReference type="EMBL" id="FYEK01000028">
    <property type="protein sequence ID" value="SNB66637.1"/>
    <property type="molecule type" value="Genomic_DNA"/>
</dbReference>
<protein>
    <submittedName>
        <fullName evidence="2">Uncharacterized protein</fullName>
    </submittedName>
</protein>
<feature type="transmembrane region" description="Helical" evidence="1">
    <location>
        <begin position="36"/>
        <end position="54"/>
    </location>
</feature>
<dbReference type="InParanoid" id="A0A212R3R0"/>
<evidence type="ECO:0000313" key="3">
    <source>
        <dbReference type="Proteomes" id="UP000197025"/>
    </source>
</evidence>